<feature type="signal peptide" evidence="1">
    <location>
        <begin position="1"/>
        <end position="21"/>
    </location>
</feature>
<proteinExistence type="predicted"/>
<feature type="chain" id="PRO_5038486527" description="Lipoprotein LipO" evidence="1">
    <location>
        <begin position="22"/>
        <end position="598"/>
    </location>
</feature>
<reference evidence="2 3" key="1">
    <citation type="submission" date="2016-07" db="EMBL/GenBank/DDBJ databases">
        <title>Characterization of isolates of Eisenbergiella tayi derived from blood cultures, using whole genome sequencing.</title>
        <authorList>
            <person name="Burdz T."/>
            <person name="Wiebe D."/>
            <person name="Huynh C."/>
            <person name="Bernard K."/>
        </authorList>
    </citation>
    <scope>NUCLEOTIDE SEQUENCE [LARGE SCALE GENOMIC DNA]</scope>
    <source>
        <strain evidence="2 3">NML 110608</strain>
    </source>
</reference>
<sequence>MKKKKITALICMAALMAGCLAGCGKGDGGNAVQADADKGTAAGTQDSVSNEGAAGDISEHVNISIGGINVGNSSSSDGWPTEIVTYIEDKFNVTLETKSYDNESLNLDLSGGTTCDILQINDEHIESILKGRHAVDLSQYQDSLAANIFSDTYSLRNEVLKSFKSNGEDKLYFVTPRVTSENARSTYGATLNYGYVVRWDLYKEIGCPEIKNDDDYVDALVRMKEIYPETEDGLPVYALSAYNDSNLHPYFFIGCLTQGYSNMESGLYVKNMATNELIPDIYDENLDGITTPFWAGMSFYNKLYNANLLDPDCFITKGEDLTEKYTKGQYLGGYVNWHFGNYNKNARAADPETEKQYVILPTYMGWANERNYAGWQGKYFLVSSHSKNVERAVMILDFLQSEECSRIVDCGIDGRWETAADGTPSLTEDTIDMKSNPARAEEWTKSGIGSTFSDMVGYDSNNIASDGGAISLWEQQDIMVRNLTAAEKDMCAAFDIELPSDLLKKKVEAGESMDLRAGNSAIQFGMEIVPSDIGRIDSNCEQITINAIPGLVQAKTEEEFLAAKEALMAELKAAGAEDSITWWTQAWNTAKEAVEKMQ</sequence>
<organism evidence="2 3">
    <name type="scientific">Eisenbergiella tayi</name>
    <dbReference type="NCBI Taxonomy" id="1432052"/>
    <lineage>
        <taxon>Bacteria</taxon>
        <taxon>Bacillati</taxon>
        <taxon>Bacillota</taxon>
        <taxon>Clostridia</taxon>
        <taxon>Lachnospirales</taxon>
        <taxon>Lachnospiraceae</taxon>
        <taxon>Eisenbergiella</taxon>
    </lineage>
</organism>
<name>A0A1E3A5X7_9FIRM</name>
<dbReference type="Proteomes" id="UP000094067">
    <property type="component" value="Unassembled WGS sequence"/>
</dbReference>
<evidence type="ECO:0000256" key="1">
    <source>
        <dbReference type="SAM" id="SignalP"/>
    </source>
</evidence>
<dbReference type="RefSeq" id="WP_069154411.1">
    <property type="nucleotide sequence ID" value="NZ_MCGH01000003.1"/>
</dbReference>
<protein>
    <recommendedName>
        <fullName evidence="4">Lipoprotein LipO</fullName>
    </recommendedName>
</protein>
<keyword evidence="1" id="KW-0732">Signal</keyword>
<evidence type="ECO:0008006" key="4">
    <source>
        <dbReference type="Google" id="ProtNLM"/>
    </source>
</evidence>
<dbReference type="Gene3D" id="3.40.190.10">
    <property type="entry name" value="Periplasmic binding protein-like II"/>
    <property type="match status" value="2"/>
</dbReference>
<evidence type="ECO:0000313" key="3">
    <source>
        <dbReference type="Proteomes" id="UP000094067"/>
    </source>
</evidence>
<accession>A0A1E3A5X7</accession>
<dbReference type="PROSITE" id="PS51257">
    <property type="entry name" value="PROKAR_LIPOPROTEIN"/>
    <property type="match status" value="1"/>
</dbReference>
<dbReference type="AlphaFoldDB" id="A0A1E3A5X7"/>
<dbReference type="EMBL" id="MCGH01000003">
    <property type="protein sequence ID" value="ODM04185.1"/>
    <property type="molecule type" value="Genomic_DNA"/>
</dbReference>
<comment type="caution">
    <text evidence="2">The sequence shown here is derived from an EMBL/GenBank/DDBJ whole genome shotgun (WGS) entry which is preliminary data.</text>
</comment>
<dbReference type="SUPFAM" id="SSF53850">
    <property type="entry name" value="Periplasmic binding protein-like II"/>
    <property type="match status" value="1"/>
</dbReference>
<evidence type="ECO:0000313" key="2">
    <source>
        <dbReference type="EMBL" id="ODM04185.1"/>
    </source>
</evidence>
<gene>
    <name evidence="2" type="ORF">BEI61_04989</name>
</gene>